<keyword evidence="1" id="KW-0812">Transmembrane</keyword>
<keyword evidence="1" id="KW-0472">Membrane</keyword>
<proteinExistence type="predicted"/>
<evidence type="ECO:0000256" key="1">
    <source>
        <dbReference type="SAM" id="Phobius"/>
    </source>
</evidence>
<dbReference type="Proteomes" id="UP001221757">
    <property type="component" value="Unassembled WGS sequence"/>
</dbReference>
<keyword evidence="3" id="KW-1185">Reference proteome</keyword>
<reference evidence="2" key="1">
    <citation type="submission" date="2023-03" db="EMBL/GenBank/DDBJ databases">
        <title>Massive genome expansion in bonnet fungi (Mycena s.s.) driven by repeated elements and novel gene families across ecological guilds.</title>
        <authorList>
            <consortium name="Lawrence Berkeley National Laboratory"/>
            <person name="Harder C.B."/>
            <person name="Miyauchi S."/>
            <person name="Viragh M."/>
            <person name="Kuo A."/>
            <person name="Thoen E."/>
            <person name="Andreopoulos B."/>
            <person name="Lu D."/>
            <person name="Skrede I."/>
            <person name="Drula E."/>
            <person name="Henrissat B."/>
            <person name="Morin E."/>
            <person name="Kohler A."/>
            <person name="Barry K."/>
            <person name="LaButti K."/>
            <person name="Morin E."/>
            <person name="Salamov A."/>
            <person name="Lipzen A."/>
            <person name="Mereny Z."/>
            <person name="Hegedus B."/>
            <person name="Baldrian P."/>
            <person name="Stursova M."/>
            <person name="Weitz H."/>
            <person name="Taylor A."/>
            <person name="Grigoriev I.V."/>
            <person name="Nagy L.G."/>
            <person name="Martin F."/>
            <person name="Kauserud H."/>
        </authorList>
    </citation>
    <scope>NUCLEOTIDE SEQUENCE</scope>
    <source>
        <strain evidence="2">CBHHK067</strain>
    </source>
</reference>
<keyword evidence="1" id="KW-1133">Transmembrane helix</keyword>
<comment type="caution">
    <text evidence="2">The sequence shown here is derived from an EMBL/GenBank/DDBJ whole genome shotgun (WGS) entry which is preliminary data.</text>
</comment>
<organism evidence="2 3">
    <name type="scientific">Mycena rosella</name>
    <name type="common">Pink bonnet</name>
    <name type="synonym">Agaricus rosellus</name>
    <dbReference type="NCBI Taxonomy" id="1033263"/>
    <lineage>
        <taxon>Eukaryota</taxon>
        <taxon>Fungi</taxon>
        <taxon>Dikarya</taxon>
        <taxon>Basidiomycota</taxon>
        <taxon>Agaricomycotina</taxon>
        <taxon>Agaricomycetes</taxon>
        <taxon>Agaricomycetidae</taxon>
        <taxon>Agaricales</taxon>
        <taxon>Marasmiineae</taxon>
        <taxon>Mycenaceae</taxon>
        <taxon>Mycena</taxon>
    </lineage>
</organism>
<gene>
    <name evidence="2" type="ORF">B0H17DRAFT_1211866</name>
</gene>
<evidence type="ECO:0000313" key="3">
    <source>
        <dbReference type="Proteomes" id="UP001221757"/>
    </source>
</evidence>
<dbReference type="EMBL" id="JARKIE010000238">
    <property type="protein sequence ID" value="KAJ7662885.1"/>
    <property type="molecule type" value="Genomic_DNA"/>
</dbReference>
<accession>A0AAD7G7B2</accession>
<feature type="transmembrane region" description="Helical" evidence="1">
    <location>
        <begin position="48"/>
        <end position="76"/>
    </location>
</feature>
<evidence type="ECO:0000313" key="2">
    <source>
        <dbReference type="EMBL" id="KAJ7662885.1"/>
    </source>
</evidence>
<sequence>MTNLSHNSNWSFDPYTQIVMSGLSAIVNMVATVNMLEGYELHTFGDTALFTGCFIGSSLASLMVAYVSCSTARMIYARLRSSR</sequence>
<protein>
    <submittedName>
        <fullName evidence="2">Uncharacterized protein</fullName>
    </submittedName>
</protein>
<name>A0AAD7G7B2_MYCRO</name>
<dbReference type="AlphaFoldDB" id="A0AAD7G7B2"/>